<evidence type="ECO:0000256" key="4">
    <source>
        <dbReference type="ARBA" id="ARBA00022980"/>
    </source>
</evidence>
<dbReference type="NCBIfam" id="TIGR01044">
    <property type="entry name" value="rplV_bact"/>
    <property type="match status" value="1"/>
</dbReference>
<dbReference type="GO" id="GO:0019843">
    <property type="term" value="F:rRNA binding"/>
    <property type="evidence" value="ECO:0007669"/>
    <property type="project" value="UniProtKB-KW"/>
</dbReference>
<dbReference type="HAMAP" id="MF_01331_B">
    <property type="entry name" value="Ribosomal_uL22_B"/>
    <property type="match status" value="1"/>
</dbReference>
<dbReference type="EMBL" id="CAEZTI010000003">
    <property type="protein sequence ID" value="CAB4555638.1"/>
    <property type="molecule type" value="Genomic_DNA"/>
</dbReference>
<organism evidence="7">
    <name type="scientific">freshwater metagenome</name>
    <dbReference type="NCBI Taxonomy" id="449393"/>
    <lineage>
        <taxon>unclassified sequences</taxon>
        <taxon>metagenomes</taxon>
        <taxon>ecological metagenomes</taxon>
    </lineage>
</organism>
<dbReference type="EMBL" id="CAFBPC010000001">
    <property type="protein sequence ID" value="CAB4995612.1"/>
    <property type="molecule type" value="Genomic_DNA"/>
</dbReference>
<dbReference type="Gene3D" id="3.90.470.10">
    <property type="entry name" value="Ribosomal protein L22/L17"/>
    <property type="match status" value="1"/>
</dbReference>
<feature type="compositionally biased region" description="Low complexity" evidence="6">
    <location>
        <begin position="13"/>
        <end position="22"/>
    </location>
</feature>
<evidence type="ECO:0000256" key="6">
    <source>
        <dbReference type="SAM" id="MobiDB-lite"/>
    </source>
</evidence>
<dbReference type="SUPFAM" id="SSF54843">
    <property type="entry name" value="Ribosomal protein L22"/>
    <property type="match status" value="1"/>
</dbReference>
<feature type="region of interest" description="Disordered" evidence="6">
    <location>
        <begin position="144"/>
        <end position="169"/>
    </location>
</feature>
<feature type="region of interest" description="Disordered" evidence="6">
    <location>
        <begin position="1"/>
        <end position="26"/>
    </location>
</feature>
<gene>
    <name evidence="7" type="ORF">UFOPK1619_00039</name>
    <name evidence="8" type="ORF">UFOPK4057_00007</name>
</gene>
<dbReference type="GO" id="GO:0006412">
    <property type="term" value="P:translation"/>
    <property type="evidence" value="ECO:0007669"/>
    <property type="project" value="InterPro"/>
</dbReference>
<evidence type="ECO:0000256" key="2">
    <source>
        <dbReference type="ARBA" id="ARBA00022730"/>
    </source>
</evidence>
<dbReference type="InterPro" id="IPR018260">
    <property type="entry name" value="Ribosomal_uL22_CS"/>
</dbReference>
<dbReference type="InterPro" id="IPR001063">
    <property type="entry name" value="Ribosomal_uL22"/>
</dbReference>
<keyword evidence="2" id="KW-0699">rRNA-binding</keyword>
<dbReference type="GO" id="GO:0003735">
    <property type="term" value="F:structural constituent of ribosome"/>
    <property type="evidence" value="ECO:0007669"/>
    <property type="project" value="InterPro"/>
</dbReference>
<keyword evidence="3" id="KW-0694">RNA-binding</keyword>
<reference evidence="7" key="1">
    <citation type="submission" date="2020-05" db="EMBL/GenBank/DDBJ databases">
        <authorList>
            <person name="Chiriac C."/>
            <person name="Salcher M."/>
            <person name="Ghai R."/>
            <person name="Kavagutti S V."/>
        </authorList>
    </citation>
    <scope>NUCLEOTIDE SEQUENCE</scope>
</reference>
<dbReference type="Pfam" id="PF00237">
    <property type="entry name" value="Ribosomal_L22"/>
    <property type="match status" value="1"/>
</dbReference>
<evidence type="ECO:0000256" key="3">
    <source>
        <dbReference type="ARBA" id="ARBA00022884"/>
    </source>
</evidence>
<dbReference type="PANTHER" id="PTHR13501:SF8">
    <property type="entry name" value="LARGE RIBOSOMAL SUBUNIT PROTEIN UL22M"/>
    <property type="match status" value="1"/>
</dbReference>
<keyword evidence="5" id="KW-0687">Ribonucleoprotein</keyword>
<evidence type="ECO:0000313" key="7">
    <source>
        <dbReference type="EMBL" id="CAB4555638.1"/>
    </source>
</evidence>
<dbReference type="CDD" id="cd00336">
    <property type="entry name" value="Ribosomal_L22"/>
    <property type="match status" value="1"/>
</dbReference>
<dbReference type="InterPro" id="IPR047867">
    <property type="entry name" value="Ribosomal_uL22_bac/org-type"/>
</dbReference>
<sequence>MTGPKLNEANRVAGSKSGSRASAKYHRSSASKVRVVLNLVRNQNVRAADEILQFTDREAARVVRKVLASAVANAVTNDNLDADDLFIKACFADEGPTLKRFRPRAKGRAGKIMKRTCHITVIVDRMSDDALAVREAKTMAKGVPTSNRRARVAASRKAEPAAETAVDETEIVADDQVVDTTTTEEAGN</sequence>
<comment type="similarity">
    <text evidence="1">Belongs to the universal ribosomal protein uL22 family.</text>
</comment>
<dbReference type="InterPro" id="IPR005727">
    <property type="entry name" value="Ribosomal_uL22_bac/chlpt-type"/>
</dbReference>
<dbReference type="InterPro" id="IPR036394">
    <property type="entry name" value="Ribosomal_uL22_sf"/>
</dbReference>
<accession>A0A6J6D1I5</accession>
<evidence type="ECO:0000256" key="5">
    <source>
        <dbReference type="ARBA" id="ARBA00023274"/>
    </source>
</evidence>
<protein>
    <submittedName>
        <fullName evidence="7">Unannotated protein</fullName>
    </submittedName>
</protein>
<dbReference type="AlphaFoldDB" id="A0A6J6D1I5"/>
<name>A0A6J6D1I5_9ZZZZ</name>
<evidence type="ECO:0000313" key="8">
    <source>
        <dbReference type="EMBL" id="CAB4995612.1"/>
    </source>
</evidence>
<evidence type="ECO:0000256" key="1">
    <source>
        <dbReference type="ARBA" id="ARBA00009451"/>
    </source>
</evidence>
<dbReference type="PROSITE" id="PS00464">
    <property type="entry name" value="RIBOSOMAL_L22"/>
    <property type="match status" value="1"/>
</dbReference>
<proteinExistence type="inferred from homology"/>
<dbReference type="PANTHER" id="PTHR13501">
    <property type="entry name" value="CHLOROPLAST 50S RIBOSOMAL PROTEIN L22-RELATED"/>
    <property type="match status" value="1"/>
</dbReference>
<dbReference type="GO" id="GO:0022625">
    <property type="term" value="C:cytosolic large ribosomal subunit"/>
    <property type="evidence" value="ECO:0007669"/>
    <property type="project" value="TreeGrafter"/>
</dbReference>
<keyword evidence="4" id="KW-0689">Ribosomal protein</keyword>